<gene>
    <name evidence="1" type="ORF">RGQ29_008414</name>
</gene>
<keyword evidence="2" id="KW-1185">Reference proteome</keyword>
<evidence type="ECO:0000313" key="2">
    <source>
        <dbReference type="Proteomes" id="UP001324115"/>
    </source>
</evidence>
<sequence>MCNEEAETCTHLFLECSSAQVILLQSSHLRDYRFPPHIKFIDVMEVAVKILPSPFFDTLCIACWMIWKCRNKLVFNNYAPSYKDLWSRANLYKVEFMEVQERNMQVGGNSAATWKLPRSDSIHKDLLTRGCMDP</sequence>
<accession>A0AAN7I8N6</accession>
<proteinExistence type="predicted"/>
<protein>
    <recommendedName>
        <fullName evidence="3">Reverse transcriptase zinc-binding domain-containing protein</fullName>
    </recommendedName>
</protein>
<evidence type="ECO:0000313" key="1">
    <source>
        <dbReference type="EMBL" id="KAK4559152.1"/>
    </source>
</evidence>
<dbReference type="Proteomes" id="UP001324115">
    <property type="component" value="Unassembled WGS sequence"/>
</dbReference>
<evidence type="ECO:0008006" key="3">
    <source>
        <dbReference type="Google" id="ProtNLM"/>
    </source>
</evidence>
<name>A0AAN7I8N6_QUERU</name>
<reference evidence="1 2" key="1">
    <citation type="journal article" date="2023" name="G3 (Bethesda)">
        <title>A haplotype-resolved chromosome-scale genome for Quercus rubra L. provides insights into the genetics of adaptive traits for red oak species.</title>
        <authorList>
            <person name="Kapoor B."/>
            <person name="Jenkins J."/>
            <person name="Schmutz J."/>
            <person name="Zhebentyayeva T."/>
            <person name="Kuelheim C."/>
            <person name="Coggeshall M."/>
            <person name="Heim C."/>
            <person name="Lasky J.R."/>
            <person name="Leites L."/>
            <person name="Islam-Faridi N."/>
            <person name="Romero-Severson J."/>
            <person name="DeLeo V.L."/>
            <person name="Lucas S.M."/>
            <person name="Lazic D."/>
            <person name="Gailing O."/>
            <person name="Carlson J."/>
            <person name="Staton M."/>
        </authorList>
    </citation>
    <scope>NUCLEOTIDE SEQUENCE [LARGE SCALE GENOMIC DNA]</scope>
    <source>
        <strain evidence="1">Pseudo-F2</strain>
    </source>
</reference>
<organism evidence="1 2">
    <name type="scientific">Quercus rubra</name>
    <name type="common">Northern red oak</name>
    <name type="synonym">Quercus borealis</name>
    <dbReference type="NCBI Taxonomy" id="3512"/>
    <lineage>
        <taxon>Eukaryota</taxon>
        <taxon>Viridiplantae</taxon>
        <taxon>Streptophyta</taxon>
        <taxon>Embryophyta</taxon>
        <taxon>Tracheophyta</taxon>
        <taxon>Spermatophyta</taxon>
        <taxon>Magnoliopsida</taxon>
        <taxon>eudicotyledons</taxon>
        <taxon>Gunneridae</taxon>
        <taxon>Pentapetalae</taxon>
        <taxon>rosids</taxon>
        <taxon>fabids</taxon>
        <taxon>Fagales</taxon>
        <taxon>Fagaceae</taxon>
        <taxon>Quercus</taxon>
    </lineage>
</organism>
<comment type="caution">
    <text evidence="1">The sequence shown here is derived from an EMBL/GenBank/DDBJ whole genome shotgun (WGS) entry which is preliminary data.</text>
</comment>
<dbReference type="AlphaFoldDB" id="A0AAN7I8N6"/>
<dbReference type="EMBL" id="JAXUIC010000012">
    <property type="protein sequence ID" value="KAK4559152.1"/>
    <property type="molecule type" value="Genomic_DNA"/>
</dbReference>